<feature type="region of interest" description="Disordered" evidence="1">
    <location>
        <begin position="201"/>
        <end position="226"/>
    </location>
</feature>
<organism evidence="2 3">
    <name type="scientific">Lineolata rhizophorae</name>
    <dbReference type="NCBI Taxonomy" id="578093"/>
    <lineage>
        <taxon>Eukaryota</taxon>
        <taxon>Fungi</taxon>
        <taxon>Dikarya</taxon>
        <taxon>Ascomycota</taxon>
        <taxon>Pezizomycotina</taxon>
        <taxon>Dothideomycetes</taxon>
        <taxon>Dothideomycetes incertae sedis</taxon>
        <taxon>Lineolatales</taxon>
        <taxon>Lineolataceae</taxon>
        <taxon>Lineolata</taxon>
    </lineage>
</organism>
<dbReference type="AlphaFoldDB" id="A0A6A6P4V8"/>
<keyword evidence="3" id="KW-1185">Reference proteome</keyword>
<sequence>MPGVPYFSRSQCTEGTFRAFRTSLNGREEKREKEKKLKRLARSRCYRRGRACTAPPSQWRLARDATVGSLTKICRYLHTRAFSLGLRSWRLPTGMRPRHLSHREREKRVLEVQGTNGAGGGSDRTCPCGKYQRITARFTQLFAPTGLAGDAIALRARPGRKGALESQDVVPRRHRGSGPMMASRAGCTWILALARIPPGWEDRPVRGQPAKRRRRTRVSENEGGSAPTPLAHGFAWYIAAAKHLHISFDSPAFLNSR</sequence>
<evidence type="ECO:0000256" key="1">
    <source>
        <dbReference type="SAM" id="MobiDB-lite"/>
    </source>
</evidence>
<dbReference type="EMBL" id="MU001676">
    <property type="protein sequence ID" value="KAF2459021.1"/>
    <property type="molecule type" value="Genomic_DNA"/>
</dbReference>
<protein>
    <submittedName>
        <fullName evidence="2">Uncharacterized protein</fullName>
    </submittedName>
</protein>
<evidence type="ECO:0000313" key="3">
    <source>
        <dbReference type="Proteomes" id="UP000799766"/>
    </source>
</evidence>
<name>A0A6A6P4V8_9PEZI</name>
<dbReference type="Proteomes" id="UP000799766">
    <property type="component" value="Unassembled WGS sequence"/>
</dbReference>
<proteinExistence type="predicted"/>
<accession>A0A6A6P4V8</accession>
<evidence type="ECO:0000313" key="2">
    <source>
        <dbReference type="EMBL" id="KAF2459021.1"/>
    </source>
</evidence>
<gene>
    <name evidence="2" type="ORF">BDY21DRAFT_199203</name>
</gene>
<reference evidence="2" key="1">
    <citation type="journal article" date="2020" name="Stud. Mycol.">
        <title>101 Dothideomycetes genomes: a test case for predicting lifestyles and emergence of pathogens.</title>
        <authorList>
            <person name="Haridas S."/>
            <person name="Albert R."/>
            <person name="Binder M."/>
            <person name="Bloem J."/>
            <person name="Labutti K."/>
            <person name="Salamov A."/>
            <person name="Andreopoulos B."/>
            <person name="Baker S."/>
            <person name="Barry K."/>
            <person name="Bills G."/>
            <person name="Bluhm B."/>
            <person name="Cannon C."/>
            <person name="Castanera R."/>
            <person name="Culley D."/>
            <person name="Daum C."/>
            <person name="Ezra D."/>
            <person name="Gonzalez J."/>
            <person name="Henrissat B."/>
            <person name="Kuo A."/>
            <person name="Liang C."/>
            <person name="Lipzen A."/>
            <person name="Lutzoni F."/>
            <person name="Magnuson J."/>
            <person name="Mondo S."/>
            <person name="Nolan M."/>
            <person name="Ohm R."/>
            <person name="Pangilinan J."/>
            <person name="Park H.-J."/>
            <person name="Ramirez L."/>
            <person name="Alfaro M."/>
            <person name="Sun H."/>
            <person name="Tritt A."/>
            <person name="Yoshinaga Y."/>
            <person name="Zwiers L.-H."/>
            <person name="Turgeon B."/>
            <person name="Goodwin S."/>
            <person name="Spatafora J."/>
            <person name="Crous P."/>
            <person name="Grigoriev I."/>
        </authorList>
    </citation>
    <scope>NUCLEOTIDE SEQUENCE</scope>
    <source>
        <strain evidence="2">ATCC 16933</strain>
    </source>
</reference>